<dbReference type="AlphaFoldDB" id="A0AA36M7X6"/>
<organism evidence="1 2">
    <name type="scientific">Cylicocyclus nassatus</name>
    <name type="common">Nematode worm</name>
    <dbReference type="NCBI Taxonomy" id="53992"/>
    <lineage>
        <taxon>Eukaryota</taxon>
        <taxon>Metazoa</taxon>
        <taxon>Ecdysozoa</taxon>
        <taxon>Nematoda</taxon>
        <taxon>Chromadorea</taxon>
        <taxon>Rhabditida</taxon>
        <taxon>Rhabditina</taxon>
        <taxon>Rhabditomorpha</taxon>
        <taxon>Strongyloidea</taxon>
        <taxon>Strongylidae</taxon>
        <taxon>Cylicocyclus</taxon>
    </lineage>
</organism>
<reference evidence="1" key="1">
    <citation type="submission" date="2023-07" db="EMBL/GenBank/DDBJ databases">
        <authorList>
            <consortium name="CYATHOMIX"/>
        </authorList>
    </citation>
    <scope>NUCLEOTIDE SEQUENCE</scope>
    <source>
        <strain evidence="1">N/A</strain>
    </source>
</reference>
<protein>
    <submittedName>
        <fullName evidence="1">Uncharacterized protein</fullName>
    </submittedName>
</protein>
<comment type="caution">
    <text evidence="1">The sequence shown here is derived from an EMBL/GenBank/DDBJ whole genome shotgun (WGS) entry which is preliminary data.</text>
</comment>
<proteinExistence type="predicted"/>
<accession>A0AA36M7X6</accession>
<dbReference type="Proteomes" id="UP001176961">
    <property type="component" value="Unassembled WGS sequence"/>
</dbReference>
<evidence type="ECO:0000313" key="1">
    <source>
        <dbReference type="EMBL" id="CAJ0600022.1"/>
    </source>
</evidence>
<sequence>MSCVVVSTELNRGVLRYTGIAQFIYCHLVAEVLVKTESTVVYHNSVRWETSTAIITEVYKPPTRKDLIRTSVTLQMFSPNGCVHDDFPALTIPTRILVGGRLDLSSRTISMDACEFKTWKKGVTKMFDFKDTINCSTVPGARIYPSDSAANSREEIREFIVNFAVETECIKLELWKVWCPSPAIFNANISVGTLETVEEDGRADILNLPVTAYLVTFAKVYTGEPKVKVGLVYSVWLIGEQRRSKKKLVKGNTIAGVFIESHNSIIAVLECNVWEDEVIAETLQAGEQNSRKVCGSQKAKVTNEKPR</sequence>
<gene>
    <name evidence="1" type="ORF">CYNAS_LOCUS12005</name>
</gene>
<evidence type="ECO:0000313" key="2">
    <source>
        <dbReference type="Proteomes" id="UP001176961"/>
    </source>
</evidence>
<keyword evidence="2" id="KW-1185">Reference proteome</keyword>
<dbReference type="EMBL" id="CATQJL010000223">
    <property type="protein sequence ID" value="CAJ0600022.1"/>
    <property type="molecule type" value="Genomic_DNA"/>
</dbReference>
<name>A0AA36M7X6_CYLNA</name>